<evidence type="ECO:0000259" key="6">
    <source>
        <dbReference type="Pfam" id="PF16320"/>
    </source>
</evidence>
<dbReference type="Gene3D" id="3.30.1390.10">
    <property type="match status" value="1"/>
</dbReference>
<evidence type="ECO:0000259" key="5">
    <source>
        <dbReference type="Pfam" id="PF00542"/>
    </source>
</evidence>
<dbReference type="InterPro" id="IPR036235">
    <property type="entry name" value="Ribosomal_bL12_oligo_N_sf"/>
</dbReference>
<keyword evidence="2" id="KW-0689">Ribosomal protein</keyword>
<protein>
    <recommendedName>
        <fullName evidence="9">Ribosomal protein L7/L12 C-terminal domain-containing protein</fullName>
    </recommendedName>
</protein>
<dbReference type="InterPro" id="IPR013823">
    <property type="entry name" value="Ribosomal_bL12_C"/>
</dbReference>
<comment type="caution">
    <text evidence="7">The sequence shown here is derived from an EMBL/GenBank/DDBJ whole genome shotgun (WGS) entry which is preliminary data.</text>
</comment>
<evidence type="ECO:0000313" key="7">
    <source>
        <dbReference type="EMBL" id="GJN90857.1"/>
    </source>
</evidence>
<comment type="similarity">
    <text evidence="1">Belongs to the bacterial ribosomal protein bL12 family.</text>
</comment>
<evidence type="ECO:0000256" key="1">
    <source>
        <dbReference type="ARBA" id="ARBA00007197"/>
    </source>
</evidence>
<dbReference type="InterPro" id="IPR014719">
    <property type="entry name" value="Ribosomal_bL12_C/ClpS-like"/>
</dbReference>
<dbReference type="SUPFAM" id="SSF54736">
    <property type="entry name" value="ClpS-like"/>
    <property type="match status" value="1"/>
</dbReference>
<keyword evidence="3" id="KW-0687">Ribonucleoprotein</keyword>
<evidence type="ECO:0000313" key="8">
    <source>
        <dbReference type="Proteomes" id="UP001342314"/>
    </source>
</evidence>
<dbReference type="Gene3D" id="1.20.5.710">
    <property type="entry name" value="Single helix bin"/>
    <property type="match status" value="1"/>
</dbReference>
<feature type="domain" description="Large ribosomal subunit protein bL12 C-terminal" evidence="5">
    <location>
        <begin position="151"/>
        <end position="218"/>
    </location>
</feature>
<dbReference type="SUPFAM" id="SSF48300">
    <property type="entry name" value="Ribosomal protein L7/12, oligomerisation (N-terminal) domain"/>
    <property type="match status" value="1"/>
</dbReference>
<evidence type="ECO:0008006" key="9">
    <source>
        <dbReference type="Google" id="ProtNLM"/>
    </source>
</evidence>
<evidence type="ECO:0000256" key="4">
    <source>
        <dbReference type="SAM" id="MobiDB-lite"/>
    </source>
</evidence>
<dbReference type="InterPro" id="IPR000206">
    <property type="entry name" value="Ribosomal_bL12"/>
</dbReference>
<dbReference type="AlphaFoldDB" id="A0AAV5GMY9"/>
<proteinExistence type="inferred from homology"/>
<evidence type="ECO:0000256" key="2">
    <source>
        <dbReference type="ARBA" id="ARBA00022980"/>
    </source>
</evidence>
<dbReference type="GO" id="GO:0006412">
    <property type="term" value="P:translation"/>
    <property type="evidence" value="ECO:0007669"/>
    <property type="project" value="InterPro"/>
</dbReference>
<dbReference type="Pfam" id="PF00542">
    <property type="entry name" value="Ribosomal_L12"/>
    <property type="match status" value="1"/>
</dbReference>
<dbReference type="GO" id="GO:0005762">
    <property type="term" value="C:mitochondrial large ribosomal subunit"/>
    <property type="evidence" value="ECO:0007669"/>
    <property type="project" value="TreeGrafter"/>
</dbReference>
<keyword evidence="8" id="KW-1185">Reference proteome</keyword>
<accession>A0AAV5GMY9</accession>
<gene>
    <name evidence="7" type="ORF">Rhopal_003871-T1</name>
</gene>
<reference evidence="7 8" key="1">
    <citation type="submission" date="2021-12" db="EMBL/GenBank/DDBJ databases">
        <title>High titer production of polyol ester of fatty acids by Rhodotorula paludigena BS15 towards product separation-free biomass refinery.</title>
        <authorList>
            <person name="Mano J."/>
            <person name="Ono H."/>
            <person name="Tanaka T."/>
            <person name="Naito K."/>
            <person name="Sushida H."/>
            <person name="Ike M."/>
            <person name="Tokuyasu K."/>
            <person name="Kitaoka M."/>
        </authorList>
    </citation>
    <scope>NUCLEOTIDE SEQUENCE [LARGE SCALE GENOMIC DNA]</scope>
    <source>
        <strain evidence="7 8">BS15</strain>
    </source>
</reference>
<dbReference type="GO" id="GO:0003729">
    <property type="term" value="F:mRNA binding"/>
    <property type="evidence" value="ECO:0007669"/>
    <property type="project" value="TreeGrafter"/>
</dbReference>
<dbReference type="Proteomes" id="UP001342314">
    <property type="component" value="Unassembled WGS sequence"/>
</dbReference>
<dbReference type="EMBL" id="BQKY01000007">
    <property type="protein sequence ID" value="GJN90857.1"/>
    <property type="molecule type" value="Genomic_DNA"/>
</dbReference>
<name>A0AAV5GMY9_9BASI</name>
<dbReference type="HAMAP" id="MF_00368">
    <property type="entry name" value="Ribosomal_bL12"/>
    <property type="match status" value="1"/>
</dbReference>
<sequence length="219" mass="23065">MSQTGKRSACRSCVGELARLHRPDRTLSAHKMSRASPLAQSFLRLARPSPRVASFRSLSSTSHLRAEPTPEASISTPPPPPANLSPKLSAIVDQISGLTLLEAADLVDALKSRLNIVDIALPAAAPAAAAPAAGAAAAEPEPEKPKEKTVFNVNLTKIDAAQKAKAIREVKAIMPGMNLVEAKKFVESLPKTLKEGATKEEAEKLQALFKGIGAEVALD</sequence>
<feature type="domain" description="Large ribosomal subunit protein bL12 oligomerization" evidence="6">
    <location>
        <begin position="88"/>
        <end position="136"/>
    </location>
</feature>
<dbReference type="PANTHER" id="PTHR45987:SF4">
    <property type="entry name" value="LARGE RIBOSOMAL SUBUNIT PROTEIN BL12M"/>
    <property type="match status" value="1"/>
</dbReference>
<dbReference type="PANTHER" id="PTHR45987">
    <property type="entry name" value="39S RIBOSOMAL PROTEIN L12"/>
    <property type="match status" value="1"/>
</dbReference>
<evidence type="ECO:0000256" key="3">
    <source>
        <dbReference type="ARBA" id="ARBA00023274"/>
    </source>
</evidence>
<dbReference type="Pfam" id="PF16320">
    <property type="entry name" value="Ribosomal_L12_N"/>
    <property type="match status" value="1"/>
</dbReference>
<dbReference type="InterPro" id="IPR008932">
    <property type="entry name" value="Ribosomal_bL12_oligo"/>
</dbReference>
<dbReference type="GO" id="GO:0003735">
    <property type="term" value="F:structural constituent of ribosome"/>
    <property type="evidence" value="ECO:0007669"/>
    <property type="project" value="InterPro"/>
</dbReference>
<feature type="region of interest" description="Disordered" evidence="4">
    <location>
        <begin position="54"/>
        <end position="87"/>
    </location>
</feature>
<dbReference type="CDD" id="cd00387">
    <property type="entry name" value="Ribosomal_L7_L12"/>
    <property type="match status" value="1"/>
</dbReference>
<organism evidence="7 8">
    <name type="scientific">Rhodotorula paludigena</name>
    <dbReference type="NCBI Taxonomy" id="86838"/>
    <lineage>
        <taxon>Eukaryota</taxon>
        <taxon>Fungi</taxon>
        <taxon>Dikarya</taxon>
        <taxon>Basidiomycota</taxon>
        <taxon>Pucciniomycotina</taxon>
        <taxon>Microbotryomycetes</taxon>
        <taxon>Sporidiobolales</taxon>
        <taxon>Sporidiobolaceae</taxon>
        <taxon>Rhodotorula</taxon>
    </lineage>
</organism>